<reference evidence="2 3" key="1">
    <citation type="submission" date="2019-04" db="EMBL/GenBank/DDBJ databases">
        <title>Friends and foes A comparative genomics study of 23 Aspergillus species from section Flavi.</title>
        <authorList>
            <consortium name="DOE Joint Genome Institute"/>
            <person name="Kjaerbolling I."/>
            <person name="Vesth T."/>
            <person name="Frisvad J.C."/>
            <person name="Nybo J.L."/>
            <person name="Theobald S."/>
            <person name="Kildgaard S."/>
            <person name="Isbrandt T."/>
            <person name="Kuo A."/>
            <person name="Sato A."/>
            <person name="Lyhne E.K."/>
            <person name="Kogle M.E."/>
            <person name="Wiebenga A."/>
            <person name="Kun R.S."/>
            <person name="Lubbers R.J."/>
            <person name="Makela M.R."/>
            <person name="Barry K."/>
            <person name="Chovatia M."/>
            <person name="Clum A."/>
            <person name="Daum C."/>
            <person name="Haridas S."/>
            <person name="He G."/>
            <person name="LaButti K."/>
            <person name="Lipzen A."/>
            <person name="Mondo S."/>
            <person name="Riley R."/>
            <person name="Salamov A."/>
            <person name="Simmons B.A."/>
            <person name="Magnuson J.K."/>
            <person name="Henrissat B."/>
            <person name="Mortensen U.H."/>
            <person name="Larsen T.O."/>
            <person name="Devries R.P."/>
            <person name="Grigoriev I.V."/>
            <person name="Machida M."/>
            <person name="Baker S.E."/>
            <person name="Andersen M.R."/>
        </authorList>
    </citation>
    <scope>NUCLEOTIDE SEQUENCE [LARGE SCALE GENOMIC DNA]</scope>
    <source>
        <strain evidence="2 3">IBT 18842</strain>
    </source>
</reference>
<gene>
    <name evidence="2" type="ORF">BDV25DRAFT_145599</name>
</gene>
<name>A0A5N6TDK0_ASPAV</name>
<dbReference type="EMBL" id="ML742515">
    <property type="protein sequence ID" value="KAE8144458.1"/>
    <property type="molecule type" value="Genomic_DNA"/>
</dbReference>
<evidence type="ECO:0000313" key="3">
    <source>
        <dbReference type="Proteomes" id="UP000325780"/>
    </source>
</evidence>
<sequence length="174" mass="18270">MSSKDPLQELEDIQQQQAELQKQATALVGQIKNQPSSKAQANDGPNPSSQHHPFPGSSPEHGSPAQTNSFKRVLSINPNSGLVQTTYYASPASPDGRPAPDDFLRSPAHSPTSPAYDLDSRPNENALWVTPLDPPAPSSPGDRASRGCSPVSRAFSPPSPSGLVSDGHDLASSA</sequence>
<feature type="compositionally biased region" description="Polar residues" evidence="1">
    <location>
        <begin position="64"/>
        <end position="88"/>
    </location>
</feature>
<feature type="compositionally biased region" description="Low complexity" evidence="1">
    <location>
        <begin position="13"/>
        <end position="27"/>
    </location>
</feature>
<dbReference type="Proteomes" id="UP000325780">
    <property type="component" value="Unassembled WGS sequence"/>
</dbReference>
<evidence type="ECO:0000256" key="1">
    <source>
        <dbReference type="SAM" id="MobiDB-lite"/>
    </source>
</evidence>
<evidence type="ECO:0000313" key="2">
    <source>
        <dbReference type="EMBL" id="KAE8144458.1"/>
    </source>
</evidence>
<protein>
    <submittedName>
        <fullName evidence="2">Uncharacterized protein</fullName>
    </submittedName>
</protein>
<feature type="compositionally biased region" description="Polar residues" evidence="1">
    <location>
        <begin position="31"/>
        <end position="51"/>
    </location>
</feature>
<accession>A0A5N6TDK0</accession>
<proteinExistence type="predicted"/>
<feature type="region of interest" description="Disordered" evidence="1">
    <location>
        <begin position="1"/>
        <end position="174"/>
    </location>
</feature>
<keyword evidence="3" id="KW-1185">Reference proteome</keyword>
<organism evidence="2 3">
    <name type="scientific">Aspergillus avenaceus</name>
    <dbReference type="NCBI Taxonomy" id="36643"/>
    <lineage>
        <taxon>Eukaryota</taxon>
        <taxon>Fungi</taxon>
        <taxon>Dikarya</taxon>
        <taxon>Ascomycota</taxon>
        <taxon>Pezizomycotina</taxon>
        <taxon>Eurotiomycetes</taxon>
        <taxon>Eurotiomycetidae</taxon>
        <taxon>Eurotiales</taxon>
        <taxon>Aspergillaceae</taxon>
        <taxon>Aspergillus</taxon>
        <taxon>Aspergillus subgen. Circumdati</taxon>
    </lineage>
</organism>
<dbReference type="AlphaFoldDB" id="A0A5N6TDK0"/>